<feature type="region of interest" description="Disordered" evidence="1">
    <location>
        <begin position="1"/>
        <end position="168"/>
    </location>
</feature>
<dbReference type="Proteomes" id="UP000270094">
    <property type="component" value="Unassembled WGS sequence"/>
</dbReference>
<feature type="compositionally biased region" description="Polar residues" evidence="1">
    <location>
        <begin position="29"/>
        <end position="68"/>
    </location>
</feature>
<evidence type="ECO:0000313" key="2">
    <source>
        <dbReference type="EMBL" id="VDM68097.1"/>
    </source>
</evidence>
<keyword evidence="3" id="KW-1185">Reference proteome</keyword>
<evidence type="ECO:0000313" key="3">
    <source>
        <dbReference type="Proteomes" id="UP000270094"/>
    </source>
</evidence>
<gene>
    <name evidence="2" type="ORF">SVUK_LOCUS3095</name>
</gene>
<organism evidence="2 3">
    <name type="scientific">Strongylus vulgaris</name>
    <name type="common">Blood worm</name>
    <dbReference type="NCBI Taxonomy" id="40348"/>
    <lineage>
        <taxon>Eukaryota</taxon>
        <taxon>Metazoa</taxon>
        <taxon>Ecdysozoa</taxon>
        <taxon>Nematoda</taxon>
        <taxon>Chromadorea</taxon>
        <taxon>Rhabditida</taxon>
        <taxon>Rhabditina</taxon>
        <taxon>Rhabditomorpha</taxon>
        <taxon>Strongyloidea</taxon>
        <taxon>Strongylidae</taxon>
        <taxon>Strongylus</taxon>
    </lineage>
</organism>
<dbReference type="EMBL" id="UYYB01007637">
    <property type="protein sequence ID" value="VDM68097.1"/>
    <property type="molecule type" value="Genomic_DNA"/>
</dbReference>
<feature type="compositionally biased region" description="Basic and acidic residues" evidence="1">
    <location>
        <begin position="145"/>
        <end position="157"/>
    </location>
</feature>
<feature type="compositionally biased region" description="Polar residues" evidence="1">
    <location>
        <begin position="75"/>
        <end position="93"/>
    </location>
</feature>
<sequence length="168" mass="17700">MARKYEQEHPNENVFTRRTFLRKSDWKSPKQTSTSGRAVTGSMSTIGSGAVPNYSTSTGSSVLPTTGTDAACTTGHGSDSNVTTGCGTASTSKIGDGVVSRTSSVSLPPRRESDSGKISVHSAVYAIEHPSSPRPSTATTTSVAKEGKNNNDTETRQVHNLTRNNSSY</sequence>
<name>A0A3P7IV17_STRVU</name>
<dbReference type="AlphaFoldDB" id="A0A3P7IV17"/>
<feature type="compositionally biased region" description="Polar residues" evidence="1">
    <location>
        <begin position="158"/>
        <end position="168"/>
    </location>
</feature>
<accession>A0A3P7IV17</accession>
<evidence type="ECO:0000256" key="1">
    <source>
        <dbReference type="SAM" id="MobiDB-lite"/>
    </source>
</evidence>
<reference evidence="2 3" key="1">
    <citation type="submission" date="2018-11" db="EMBL/GenBank/DDBJ databases">
        <authorList>
            <consortium name="Pathogen Informatics"/>
        </authorList>
    </citation>
    <scope>NUCLEOTIDE SEQUENCE [LARGE SCALE GENOMIC DNA]</scope>
</reference>
<protein>
    <submittedName>
        <fullName evidence="2">Uncharacterized protein</fullName>
    </submittedName>
</protein>
<feature type="compositionally biased region" description="Basic and acidic residues" evidence="1">
    <location>
        <begin position="1"/>
        <end position="11"/>
    </location>
</feature>
<proteinExistence type="predicted"/>